<gene>
    <name evidence="14" type="primary">LOC117239180</name>
</gene>
<comment type="function">
    <text evidence="1 11">Accessory subunit of the mitochondrial membrane respiratory chain NADH dehydrogenase (Complex I), that is believed not to be involved in catalysis. Complex I functions in the transfer of electrons from NADH to the respiratory chain. The immediate electron acceptor for the enzyme is believed to be ubiquinone.</text>
</comment>
<evidence type="ECO:0000313" key="14">
    <source>
        <dbReference type="RefSeq" id="XP_033360468.1"/>
    </source>
</evidence>
<comment type="similarity">
    <text evidence="2 11">Belongs to the complex I NDUFS4 subunit family.</text>
</comment>
<feature type="compositionally biased region" description="Polar residues" evidence="12">
    <location>
        <begin position="192"/>
        <end position="204"/>
    </location>
</feature>
<dbReference type="GO" id="GO:0022900">
    <property type="term" value="P:electron transport chain"/>
    <property type="evidence" value="ECO:0007669"/>
    <property type="project" value="InterPro"/>
</dbReference>
<evidence type="ECO:0000256" key="1">
    <source>
        <dbReference type="ARBA" id="ARBA00003195"/>
    </source>
</evidence>
<keyword evidence="9 11" id="KW-0496">Mitochondrion</keyword>
<keyword evidence="10 11" id="KW-0472">Membrane</keyword>
<dbReference type="GeneID" id="117239180"/>
<evidence type="ECO:0000256" key="8">
    <source>
        <dbReference type="ARBA" id="ARBA00022982"/>
    </source>
</evidence>
<evidence type="ECO:0000256" key="5">
    <source>
        <dbReference type="ARBA" id="ARBA00022660"/>
    </source>
</evidence>
<dbReference type="RefSeq" id="XP_033360468.1">
    <property type="nucleotide sequence ID" value="XM_033504577.1"/>
</dbReference>
<sequence>MVLRILSLLSSGSNSARYGLVVFHDVSSFVSFFVENKTIKKNYTLTRRFFANTGTDTKPKSEITVSKRPRTDLISEEELLAQKAREEALIVVSECEDVGSCSGVPETHIKTRRVRIYCPAKNAMQSGTNNINYWQLDFDTRERWENPLMGWTSTGDPLSNVQVAFTTKEEAIAHCNKMGWEYYIQKPNVNSPKPRSYGTNFSWNKRTRVSTK</sequence>
<dbReference type="CTD" id="32936"/>
<dbReference type="PANTHER" id="PTHR12219">
    <property type="entry name" value="NADH-UBIQUINONE OXIDOREDUCTASE"/>
    <property type="match status" value="1"/>
</dbReference>
<protein>
    <recommendedName>
        <fullName evidence="3 11">NADH dehydrogenase [ubiquinone] iron-sulfur protein 4, mitochondrial</fullName>
    </recommendedName>
</protein>
<evidence type="ECO:0000256" key="10">
    <source>
        <dbReference type="ARBA" id="ARBA00023136"/>
    </source>
</evidence>
<comment type="subcellular location">
    <subcellularLocation>
        <location evidence="11">Mitochondrion inner membrane</location>
        <topology evidence="11">Peripheral membrane protein</topology>
        <orientation evidence="11">Matrix side</orientation>
    </subcellularLocation>
</comment>
<evidence type="ECO:0000256" key="7">
    <source>
        <dbReference type="ARBA" id="ARBA00022946"/>
    </source>
</evidence>
<evidence type="ECO:0000256" key="2">
    <source>
        <dbReference type="ARBA" id="ARBA00005882"/>
    </source>
</evidence>
<dbReference type="KEGG" id="bvk:117239180"/>
<evidence type="ECO:0000313" key="13">
    <source>
        <dbReference type="Proteomes" id="UP000504631"/>
    </source>
</evidence>
<dbReference type="Proteomes" id="UP000504631">
    <property type="component" value="Unplaced"/>
</dbReference>
<keyword evidence="5 11" id="KW-0679">Respiratory chain</keyword>
<dbReference type="InterPro" id="IPR006885">
    <property type="entry name" value="NADH_UbQ_FeS_4_mit-like"/>
</dbReference>
<dbReference type="FunFam" id="3.30.160.190:FF:000001">
    <property type="entry name" value="NADH-ubiquinone oxidoreductase 21 kDa subunit mitochondrial"/>
    <property type="match status" value="1"/>
</dbReference>
<feature type="region of interest" description="Disordered" evidence="12">
    <location>
        <begin position="192"/>
        <end position="212"/>
    </location>
</feature>
<proteinExistence type="inferred from homology"/>
<keyword evidence="4 11" id="KW-0813">Transport</keyword>
<dbReference type="AlphaFoldDB" id="A0A6J3L4B5"/>
<evidence type="ECO:0000256" key="11">
    <source>
        <dbReference type="RuleBase" id="RU367010"/>
    </source>
</evidence>
<accession>A0A6J3L4B5</accession>
<keyword evidence="7 11" id="KW-0809">Transit peptide</keyword>
<keyword evidence="6 11" id="KW-0999">Mitochondrion inner membrane</keyword>
<evidence type="ECO:0000256" key="3">
    <source>
        <dbReference type="ARBA" id="ARBA00015796"/>
    </source>
</evidence>
<dbReference type="InterPro" id="IPR038532">
    <property type="entry name" value="NDUFS4-like_sf"/>
</dbReference>
<evidence type="ECO:0000256" key="12">
    <source>
        <dbReference type="SAM" id="MobiDB-lite"/>
    </source>
</evidence>
<evidence type="ECO:0000256" key="4">
    <source>
        <dbReference type="ARBA" id="ARBA00022448"/>
    </source>
</evidence>
<keyword evidence="13" id="KW-1185">Reference proteome</keyword>
<evidence type="ECO:0000256" key="6">
    <source>
        <dbReference type="ARBA" id="ARBA00022792"/>
    </source>
</evidence>
<dbReference type="Gene3D" id="3.30.160.190">
    <property type="entry name" value="atu1810 like domain"/>
    <property type="match status" value="1"/>
</dbReference>
<dbReference type="GO" id="GO:0005743">
    <property type="term" value="C:mitochondrial inner membrane"/>
    <property type="evidence" value="ECO:0007669"/>
    <property type="project" value="UniProtKB-SubCell"/>
</dbReference>
<name>A0A6J3L4B5_9HYME</name>
<organism evidence="13 14">
    <name type="scientific">Bombus vosnesenskii</name>
    <dbReference type="NCBI Taxonomy" id="207650"/>
    <lineage>
        <taxon>Eukaryota</taxon>
        <taxon>Metazoa</taxon>
        <taxon>Ecdysozoa</taxon>
        <taxon>Arthropoda</taxon>
        <taxon>Hexapoda</taxon>
        <taxon>Insecta</taxon>
        <taxon>Pterygota</taxon>
        <taxon>Neoptera</taxon>
        <taxon>Endopterygota</taxon>
        <taxon>Hymenoptera</taxon>
        <taxon>Apocrita</taxon>
        <taxon>Aculeata</taxon>
        <taxon>Apoidea</taxon>
        <taxon>Anthophila</taxon>
        <taxon>Apidae</taxon>
        <taxon>Bombus</taxon>
        <taxon>Pyrobombus</taxon>
    </lineage>
</organism>
<keyword evidence="8 11" id="KW-0249">Electron transport</keyword>
<evidence type="ECO:0000256" key="9">
    <source>
        <dbReference type="ARBA" id="ARBA00023128"/>
    </source>
</evidence>
<dbReference type="PANTHER" id="PTHR12219:SF8">
    <property type="entry name" value="NADH DEHYDROGENASE [UBIQUINONE] IRON-SULFUR PROTEIN 4, MITOCHONDRIAL"/>
    <property type="match status" value="1"/>
</dbReference>
<reference evidence="14" key="1">
    <citation type="submission" date="2025-08" db="UniProtKB">
        <authorList>
            <consortium name="RefSeq"/>
        </authorList>
    </citation>
    <scope>IDENTIFICATION</scope>
    <source>
        <tissue evidence="14">Muscle</tissue>
    </source>
</reference>
<dbReference type="Pfam" id="PF04800">
    <property type="entry name" value="NDUS4"/>
    <property type="match status" value="1"/>
</dbReference>